<dbReference type="Proteomes" id="UP000693672">
    <property type="component" value="Unassembled WGS sequence"/>
</dbReference>
<sequence>MMGFDKDRAAEYRNAHILMFVRIYNEYYLFKDSWDSGKGEAGVKPVLHINMADEGGKVYCCLRNRVVLLNEAQKSQYCGGCGMFAGYVGDTGVKCQWADVRLVSDPHVVADPAAEFASNQIKPVPADYLSTYSALEP</sequence>
<keyword evidence="2" id="KW-1185">Reference proteome</keyword>
<evidence type="ECO:0000313" key="2">
    <source>
        <dbReference type="Proteomes" id="UP000693672"/>
    </source>
</evidence>
<name>A0A916NQ20_9BACL</name>
<dbReference type="AlphaFoldDB" id="A0A916NQ20"/>
<comment type="caution">
    <text evidence="1">The sequence shown here is derived from an EMBL/GenBank/DDBJ whole genome shotgun (WGS) entry which is preliminary data.</text>
</comment>
<proteinExistence type="predicted"/>
<evidence type="ECO:0000313" key="1">
    <source>
        <dbReference type="EMBL" id="CAG7628134.1"/>
    </source>
</evidence>
<gene>
    <name evidence="1" type="ORF">PAESOLCIP111_02988</name>
</gene>
<reference evidence="1" key="1">
    <citation type="submission" date="2021-06" db="EMBL/GenBank/DDBJ databases">
        <authorList>
            <person name="Criscuolo A."/>
        </authorList>
    </citation>
    <scope>NUCLEOTIDE SEQUENCE</scope>
    <source>
        <strain evidence="1">CIP111600</strain>
    </source>
</reference>
<organism evidence="1 2">
    <name type="scientific">Paenibacillus solanacearum</name>
    <dbReference type="NCBI Taxonomy" id="2048548"/>
    <lineage>
        <taxon>Bacteria</taxon>
        <taxon>Bacillati</taxon>
        <taxon>Bacillota</taxon>
        <taxon>Bacilli</taxon>
        <taxon>Bacillales</taxon>
        <taxon>Paenibacillaceae</taxon>
        <taxon>Paenibacillus</taxon>
    </lineage>
</organism>
<protein>
    <submittedName>
        <fullName evidence="1">Uncharacterized protein</fullName>
    </submittedName>
</protein>
<accession>A0A916NQ20</accession>
<dbReference type="EMBL" id="CAJVAS010000011">
    <property type="protein sequence ID" value="CAG7628134.1"/>
    <property type="molecule type" value="Genomic_DNA"/>
</dbReference>